<dbReference type="InterPro" id="IPR050107">
    <property type="entry name" value="ABC_carbohydrate_import_ATPase"/>
</dbReference>
<dbReference type="CDD" id="cd03215">
    <property type="entry name" value="ABC_Carb_Monos_II"/>
    <property type="match status" value="1"/>
</dbReference>
<dbReference type="GO" id="GO:0005524">
    <property type="term" value="F:ATP binding"/>
    <property type="evidence" value="ECO:0007669"/>
    <property type="project" value="UniProtKB-KW"/>
</dbReference>
<gene>
    <name evidence="6" type="ORF">PUP29_08290</name>
</gene>
<dbReference type="SMART" id="SM00382">
    <property type="entry name" value="AAA"/>
    <property type="match status" value="2"/>
</dbReference>
<proteinExistence type="predicted"/>
<dbReference type="EMBL" id="CP117826">
    <property type="protein sequence ID" value="XCC61528.1"/>
    <property type="molecule type" value="Genomic_DNA"/>
</dbReference>
<name>A0AAU8A7E4_9FIRM</name>
<keyword evidence="2" id="KW-0677">Repeat</keyword>
<organism evidence="6">
    <name type="scientific">Christensenella massiliensis</name>
    <dbReference type="NCBI Taxonomy" id="1805714"/>
    <lineage>
        <taxon>Bacteria</taxon>
        <taxon>Bacillati</taxon>
        <taxon>Bacillota</taxon>
        <taxon>Clostridia</taxon>
        <taxon>Christensenellales</taxon>
        <taxon>Christensenellaceae</taxon>
        <taxon>Christensenella</taxon>
    </lineage>
</organism>
<feature type="domain" description="ABC transporter" evidence="5">
    <location>
        <begin position="3"/>
        <end position="238"/>
    </location>
</feature>
<evidence type="ECO:0000256" key="4">
    <source>
        <dbReference type="ARBA" id="ARBA00022840"/>
    </source>
</evidence>
<dbReference type="InterPro" id="IPR027417">
    <property type="entry name" value="P-loop_NTPase"/>
</dbReference>
<evidence type="ECO:0000259" key="5">
    <source>
        <dbReference type="PROSITE" id="PS50893"/>
    </source>
</evidence>
<dbReference type="PROSITE" id="PS00211">
    <property type="entry name" value="ABC_TRANSPORTER_1"/>
    <property type="match status" value="1"/>
</dbReference>
<dbReference type="InterPro" id="IPR003593">
    <property type="entry name" value="AAA+_ATPase"/>
</dbReference>
<keyword evidence="1" id="KW-0813">Transport</keyword>
<evidence type="ECO:0000256" key="3">
    <source>
        <dbReference type="ARBA" id="ARBA00022741"/>
    </source>
</evidence>
<reference evidence="6" key="1">
    <citation type="submission" date="2023-02" db="EMBL/GenBank/DDBJ databases">
        <title>Gut commensal Christensenella minuta modulates host metabolism via a new class of secondary bile acids.</title>
        <authorList>
            <person name="Liu C."/>
        </authorList>
    </citation>
    <scope>NUCLEOTIDE SEQUENCE</scope>
    <source>
        <strain evidence="6">CA70</strain>
    </source>
</reference>
<dbReference type="Pfam" id="PF00005">
    <property type="entry name" value="ABC_tran"/>
    <property type="match status" value="2"/>
</dbReference>
<dbReference type="CDD" id="cd03216">
    <property type="entry name" value="ABC_Carb_Monos_I"/>
    <property type="match status" value="1"/>
</dbReference>
<dbReference type="PROSITE" id="PS50893">
    <property type="entry name" value="ABC_TRANSPORTER_2"/>
    <property type="match status" value="2"/>
</dbReference>
<keyword evidence="3" id="KW-0547">Nucleotide-binding</keyword>
<dbReference type="Gene3D" id="3.40.50.300">
    <property type="entry name" value="P-loop containing nucleotide triphosphate hydrolases"/>
    <property type="match status" value="2"/>
</dbReference>
<sequence length="487" mass="53839">MLLAMNHINKSFSGNPVLKNVVFELENAEIHALVGLNGAGKSTLVNILSGVFPADSGIIILDGRRIAFESPREALAAGIFTVYQATNLLPDLTVAENIFLNGMQKKHGLIDHKKMEEDARAQFERMGYKLEAAKKIKELSISERYMVSTARAYLSNARIFILDEPMINLAAAEKEIFVRFMKEMRAQGRSIIYITHNIGEVLSLCDRVTVLRDGKNVAVCSTESLSENRLSYLISGNESLRLYPPKTAREDKILLEISHLSLEPVLHDISFRLYAGEILGITGLTGSGRTALIKTIFGEFEKDSGCLKLRGEELELKNATDAVNHGFGYVNENRMDAGLFLDMGVAANLTISALEDIRRGIFLDLRQEMEEVVDQSIELNLKMDSLHQEIRFLSGGNQQKVMVGRSLISNASILLLDEPTKGIDIVSRSEIYIVMNELAAAGKGIILVSADMDELAGLCDRVLVLKNGRITAELQEKEFSCLADMLA</sequence>
<dbReference type="InterPro" id="IPR017871">
    <property type="entry name" value="ABC_transporter-like_CS"/>
</dbReference>
<accession>A0AAU8A7E4</accession>
<dbReference type="GO" id="GO:0016887">
    <property type="term" value="F:ATP hydrolysis activity"/>
    <property type="evidence" value="ECO:0007669"/>
    <property type="project" value="InterPro"/>
</dbReference>
<keyword evidence="4 6" id="KW-0067">ATP-binding</keyword>
<dbReference type="SUPFAM" id="SSF52540">
    <property type="entry name" value="P-loop containing nucleoside triphosphate hydrolases"/>
    <property type="match status" value="2"/>
</dbReference>
<evidence type="ECO:0000313" key="6">
    <source>
        <dbReference type="EMBL" id="XCC61528.1"/>
    </source>
</evidence>
<dbReference type="AlphaFoldDB" id="A0AAU8A7E4"/>
<dbReference type="InterPro" id="IPR003439">
    <property type="entry name" value="ABC_transporter-like_ATP-bd"/>
</dbReference>
<evidence type="ECO:0000256" key="1">
    <source>
        <dbReference type="ARBA" id="ARBA00022448"/>
    </source>
</evidence>
<feature type="domain" description="ABC transporter" evidence="5">
    <location>
        <begin position="248"/>
        <end position="487"/>
    </location>
</feature>
<protein>
    <submittedName>
        <fullName evidence="6">Sugar ABC transporter ATP-binding protein</fullName>
    </submittedName>
</protein>
<dbReference type="PANTHER" id="PTHR43790:SF9">
    <property type="entry name" value="GALACTOFURANOSE TRANSPORTER ATP-BINDING PROTEIN YTFR"/>
    <property type="match status" value="1"/>
</dbReference>
<dbReference type="RefSeq" id="WP_079546309.1">
    <property type="nucleotide sequence ID" value="NZ_CP117826.1"/>
</dbReference>
<evidence type="ECO:0000256" key="2">
    <source>
        <dbReference type="ARBA" id="ARBA00022737"/>
    </source>
</evidence>
<dbReference type="PANTHER" id="PTHR43790">
    <property type="entry name" value="CARBOHYDRATE TRANSPORT ATP-BINDING PROTEIN MG119-RELATED"/>
    <property type="match status" value="1"/>
</dbReference>